<reference evidence="2" key="1">
    <citation type="journal article" date="2011" name="Genome Res.">
        <title>Phylogeny-wide analysis of social amoeba genomes highlights ancient origins for complex intercellular communication.</title>
        <authorList>
            <person name="Heidel A.J."/>
            <person name="Lawal H.M."/>
            <person name="Felder M."/>
            <person name="Schilde C."/>
            <person name="Helps N.R."/>
            <person name="Tunggal B."/>
            <person name="Rivero F."/>
            <person name="John U."/>
            <person name="Schleicher M."/>
            <person name="Eichinger L."/>
            <person name="Platzer M."/>
            <person name="Noegel A.A."/>
            <person name="Schaap P."/>
            <person name="Gloeckner G."/>
        </authorList>
    </citation>
    <scope>NUCLEOTIDE SEQUENCE [LARGE SCALE GENOMIC DNA]</scope>
    <source>
        <strain evidence="2">SH3</strain>
    </source>
</reference>
<dbReference type="GeneID" id="14871496"/>
<organism evidence="1 2">
    <name type="scientific">Cavenderia fasciculata</name>
    <name type="common">Slime mold</name>
    <name type="synonym">Dictyostelium fasciculatum</name>
    <dbReference type="NCBI Taxonomy" id="261658"/>
    <lineage>
        <taxon>Eukaryota</taxon>
        <taxon>Amoebozoa</taxon>
        <taxon>Evosea</taxon>
        <taxon>Eumycetozoa</taxon>
        <taxon>Dictyostelia</taxon>
        <taxon>Acytosteliales</taxon>
        <taxon>Cavenderiaceae</taxon>
        <taxon>Cavenderia</taxon>
    </lineage>
</organism>
<protein>
    <submittedName>
        <fullName evidence="1">Uncharacterized protein</fullName>
    </submittedName>
</protein>
<accession>F4PY11</accession>
<keyword evidence="2" id="KW-1185">Reference proteome</keyword>
<dbReference type="Proteomes" id="UP000007797">
    <property type="component" value="Unassembled WGS sequence"/>
</dbReference>
<gene>
    <name evidence="1" type="ORF">DFA_00249</name>
</gene>
<evidence type="ECO:0000313" key="1">
    <source>
        <dbReference type="EMBL" id="EGG19671.1"/>
    </source>
</evidence>
<name>F4PY11_CACFS</name>
<dbReference type="RefSeq" id="XP_004357965.1">
    <property type="nucleotide sequence ID" value="XM_004357908.1"/>
</dbReference>
<dbReference type="EMBL" id="GL883014">
    <property type="protein sequence ID" value="EGG19671.1"/>
    <property type="molecule type" value="Genomic_DNA"/>
</dbReference>
<dbReference type="AlphaFoldDB" id="F4PY11"/>
<evidence type="ECO:0000313" key="2">
    <source>
        <dbReference type="Proteomes" id="UP000007797"/>
    </source>
</evidence>
<sequence length="433" mass="50509">MIDFESIVGQMTLERVLDYFGYHTLFKPFEPLKEKISCSILLVGMVGYKTYHTYLTVKALKTHKAFVEQSIEQLKAPDVTSSPQMLITVRNLLMLANNHTELSKRLANREMVQILLNLSQQYMDNTIYNVRGTQPSETQFSTLFYAFLYSDISPISLVSHIIYYFDNIKDIPFEDILKLADHVGFPAQVLIGNMLATFLLINNHVVELYTLYKVHLLFFKLIKHEVGNEFLNIRQATSLLVRSIDRKEYTLLFAPYQEDALAMSRQIIRVPQFLINYSVNYRMSFKWIALSSLISFACGSAFGWKHHNGSIKHALVVGGVWGALKFTRWVILDRVETSLKDYPTHWNTALQAVIYTPFYFFSISRFTSNMLPEICYRIGHSLFNTYDRTSWNYRKRLYLQSDLYQQFKSRFLIDTAQQFPPDNNNNNINLEII</sequence>
<proteinExistence type="predicted"/>
<dbReference type="KEGG" id="dfa:DFA_00249"/>